<keyword evidence="2" id="KW-1185">Reference proteome</keyword>
<evidence type="ECO:0000313" key="1">
    <source>
        <dbReference type="EMBL" id="RMX56168.1"/>
    </source>
</evidence>
<gene>
    <name evidence="1" type="ORF">pdam_00022640</name>
</gene>
<sequence>MFKEGSFFKQENKELVFYVLGPPNTKSYSIHTPTSIVMFPDVPSEEPFSYVARIPVFICALKESLFMFVLRDTFTAKRTKTPDGIVMTELETNCSVGEGFIRVEVSVSLAEKIEILLEIFSWLEAVVATSNDAIVSVSEFCMLREVKVKFCEVSSLEEACVNEVLWPVSDDSNTCGLVVITKNSLERFPLEEGVADTFIDVTAVYFEVCDEAKRVVCVGGTLWKETLSAGVALDFSTELLVVLTGLPSLERLEIVVLEAEDSAVKLVTRKLLNVWTCEDLTDVLTSVNRSVCDVSRLLICVSDLLGSVVTCEGADGNTE</sequence>
<dbReference type="Proteomes" id="UP000275408">
    <property type="component" value="Unassembled WGS sequence"/>
</dbReference>
<proteinExistence type="predicted"/>
<dbReference type="EMBL" id="RCHS01000897">
    <property type="protein sequence ID" value="RMX56168.1"/>
    <property type="molecule type" value="Genomic_DNA"/>
</dbReference>
<accession>A0A3M6US48</accession>
<protein>
    <submittedName>
        <fullName evidence="1">Uncharacterized protein</fullName>
    </submittedName>
</protein>
<dbReference type="AlphaFoldDB" id="A0A3M6US48"/>
<comment type="caution">
    <text evidence="1">The sequence shown here is derived from an EMBL/GenBank/DDBJ whole genome shotgun (WGS) entry which is preliminary data.</text>
</comment>
<organism evidence="1 2">
    <name type="scientific">Pocillopora damicornis</name>
    <name type="common">Cauliflower coral</name>
    <name type="synonym">Millepora damicornis</name>
    <dbReference type="NCBI Taxonomy" id="46731"/>
    <lineage>
        <taxon>Eukaryota</taxon>
        <taxon>Metazoa</taxon>
        <taxon>Cnidaria</taxon>
        <taxon>Anthozoa</taxon>
        <taxon>Hexacorallia</taxon>
        <taxon>Scleractinia</taxon>
        <taxon>Astrocoeniina</taxon>
        <taxon>Pocilloporidae</taxon>
        <taxon>Pocillopora</taxon>
    </lineage>
</organism>
<evidence type="ECO:0000313" key="2">
    <source>
        <dbReference type="Proteomes" id="UP000275408"/>
    </source>
</evidence>
<reference evidence="1 2" key="1">
    <citation type="journal article" date="2018" name="Sci. Rep.">
        <title>Comparative analysis of the Pocillopora damicornis genome highlights role of immune system in coral evolution.</title>
        <authorList>
            <person name="Cunning R."/>
            <person name="Bay R.A."/>
            <person name="Gillette P."/>
            <person name="Baker A.C."/>
            <person name="Traylor-Knowles N."/>
        </authorList>
    </citation>
    <scope>NUCLEOTIDE SEQUENCE [LARGE SCALE GENOMIC DNA]</scope>
    <source>
        <strain evidence="1">RSMAS</strain>
        <tissue evidence="1">Whole animal</tissue>
    </source>
</reference>
<name>A0A3M6US48_POCDA</name>